<dbReference type="InterPro" id="IPR051201">
    <property type="entry name" value="Chloro_Bact_Ser_Proteases"/>
</dbReference>
<gene>
    <name evidence="6" type="ordered locus">Tcur_0580</name>
</gene>
<dbReference type="Pfam" id="PF13365">
    <property type="entry name" value="Trypsin_2"/>
    <property type="match status" value="1"/>
</dbReference>
<feature type="compositionally biased region" description="Low complexity" evidence="4">
    <location>
        <begin position="14"/>
        <end position="34"/>
    </location>
</feature>
<dbReference type="InterPro" id="IPR043504">
    <property type="entry name" value="Peptidase_S1_PA_chymotrypsin"/>
</dbReference>
<keyword evidence="5" id="KW-0812">Transmembrane</keyword>
<evidence type="ECO:0000313" key="7">
    <source>
        <dbReference type="Proteomes" id="UP000001918"/>
    </source>
</evidence>
<evidence type="ECO:0000256" key="2">
    <source>
        <dbReference type="ARBA" id="ARBA00022670"/>
    </source>
</evidence>
<reference evidence="6 7" key="1">
    <citation type="journal article" date="2011" name="Stand. Genomic Sci.">
        <title>Complete genome sequence of Thermomonospora curvata type strain (B9).</title>
        <authorList>
            <person name="Chertkov O."/>
            <person name="Sikorski J."/>
            <person name="Nolan M."/>
            <person name="Lapidus A."/>
            <person name="Lucas S."/>
            <person name="Del Rio T.G."/>
            <person name="Tice H."/>
            <person name="Cheng J.F."/>
            <person name="Goodwin L."/>
            <person name="Pitluck S."/>
            <person name="Liolios K."/>
            <person name="Ivanova N."/>
            <person name="Mavromatis K."/>
            <person name="Mikhailova N."/>
            <person name="Ovchinnikova G."/>
            <person name="Pati A."/>
            <person name="Chen A."/>
            <person name="Palaniappan K."/>
            <person name="Djao O.D."/>
            <person name="Land M."/>
            <person name="Hauser L."/>
            <person name="Chang Y.J."/>
            <person name="Jeffries C.D."/>
            <person name="Brettin T."/>
            <person name="Han C."/>
            <person name="Detter J.C."/>
            <person name="Rohde M."/>
            <person name="Goker M."/>
            <person name="Woyke T."/>
            <person name="Bristow J."/>
            <person name="Eisen J.A."/>
            <person name="Markowitz V."/>
            <person name="Hugenholtz P."/>
            <person name="Klenk H.P."/>
            <person name="Kyrpides N.C."/>
        </authorList>
    </citation>
    <scope>NUCLEOTIDE SEQUENCE [LARGE SCALE GENOMIC DNA]</scope>
    <source>
        <strain evidence="7">ATCC 19995 / DSM 43183 / JCM 3096 / KCTC 9072 / NBRC 15933 / NCIMB 10081 / Henssen B9</strain>
    </source>
</reference>
<comment type="similarity">
    <text evidence="1">Belongs to the peptidase S1C family.</text>
</comment>
<evidence type="ECO:0000313" key="6">
    <source>
        <dbReference type="EMBL" id="ACY96175.1"/>
    </source>
</evidence>
<dbReference type="SUPFAM" id="SSF50494">
    <property type="entry name" value="Trypsin-like serine proteases"/>
    <property type="match status" value="1"/>
</dbReference>
<sequence>MSGSQEAPAGSGVGHVQAPGAHPAGPQASGAGSHVPWTGVQWAGGHVDRPWAGLDGAQGRAAGVRPAAGPPGVVSGESGPWGPPQAPPGWTLRRRLVTFGAAVLIAAGAGGAGAAAAVALLGDGGAAGRSAASSSAVGAAPRSVAEVAAAVQPSVVSIRAVSRSAESEGSGVVLRADGTIITNAHVVFGAARIQVKFSDGRTATAEVVGADAEHDIAVIRAQGVSGLQPARIGDSGELAVGDTVLAVGSPLGLDGSVTAGIVSALGRTLQSGSQPGPGGPPPGFGRRARQEQTTTIENAIQTDAAINPGNSGGALVDAAGRVVGINTAIATTDQDGGNIGVGFAIPINAAMESANRIIAAS</sequence>
<dbReference type="GO" id="GO:0006508">
    <property type="term" value="P:proteolysis"/>
    <property type="evidence" value="ECO:0007669"/>
    <property type="project" value="UniProtKB-KW"/>
</dbReference>
<keyword evidence="5" id="KW-1133">Transmembrane helix</keyword>
<evidence type="ECO:0000256" key="3">
    <source>
        <dbReference type="ARBA" id="ARBA00022801"/>
    </source>
</evidence>
<dbReference type="PANTHER" id="PTHR43343:SF3">
    <property type="entry name" value="PROTEASE DO-LIKE 8, CHLOROPLASTIC"/>
    <property type="match status" value="1"/>
</dbReference>
<dbReference type="EMBL" id="CP001738">
    <property type="protein sequence ID" value="ACY96175.1"/>
    <property type="molecule type" value="Genomic_DNA"/>
</dbReference>
<dbReference type="InterPro" id="IPR001940">
    <property type="entry name" value="Peptidase_S1C"/>
</dbReference>
<dbReference type="eggNOG" id="COG0265">
    <property type="taxonomic scope" value="Bacteria"/>
</dbReference>
<name>D1A4E0_THECD</name>
<dbReference type="Proteomes" id="UP000001918">
    <property type="component" value="Chromosome"/>
</dbReference>
<evidence type="ECO:0000256" key="5">
    <source>
        <dbReference type="SAM" id="Phobius"/>
    </source>
</evidence>
<dbReference type="InterPro" id="IPR009003">
    <property type="entry name" value="Peptidase_S1_PA"/>
</dbReference>
<feature type="compositionally biased region" description="Low complexity" evidence="4">
    <location>
        <begin position="57"/>
        <end position="80"/>
    </location>
</feature>
<dbReference type="PANTHER" id="PTHR43343">
    <property type="entry name" value="PEPTIDASE S12"/>
    <property type="match status" value="1"/>
</dbReference>
<dbReference type="AlphaFoldDB" id="D1A4E0"/>
<protein>
    <submittedName>
        <fullName evidence="6">Peptidase S1 and S6 chymotrypsin/Hap</fullName>
    </submittedName>
</protein>
<dbReference type="Gene3D" id="2.40.10.10">
    <property type="entry name" value="Trypsin-like serine proteases"/>
    <property type="match status" value="2"/>
</dbReference>
<feature type="region of interest" description="Disordered" evidence="4">
    <location>
        <begin position="1"/>
        <end position="89"/>
    </location>
</feature>
<proteinExistence type="inferred from homology"/>
<dbReference type="STRING" id="471852.Tcur_0580"/>
<feature type="transmembrane region" description="Helical" evidence="5">
    <location>
        <begin position="96"/>
        <end position="121"/>
    </location>
</feature>
<dbReference type="HOGENOM" id="CLU_020120_3_5_11"/>
<evidence type="ECO:0000256" key="4">
    <source>
        <dbReference type="SAM" id="MobiDB-lite"/>
    </source>
</evidence>
<evidence type="ECO:0000256" key="1">
    <source>
        <dbReference type="ARBA" id="ARBA00010541"/>
    </source>
</evidence>
<accession>D1A4E0</accession>
<keyword evidence="7" id="KW-1185">Reference proteome</keyword>
<keyword evidence="3" id="KW-0378">Hydrolase</keyword>
<dbReference type="KEGG" id="tcu:Tcur_0580"/>
<keyword evidence="2" id="KW-0645">Protease</keyword>
<keyword evidence="5" id="KW-0472">Membrane</keyword>
<feature type="region of interest" description="Disordered" evidence="4">
    <location>
        <begin position="268"/>
        <end position="291"/>
    </location>
</feature>
<dbReference type="GO" id="GO:0004252">
    <property type="term" value="F:serine-type endopeptidase activity"/>
    <property type="evidence" value="ECO:0007669"/>
    <property type="project" value="InterPro"/>
</dbReference>
<organism evidence="6 7">
    <name type="scientific">Thermomonospora curvata (strain ATCC 19995 / DSM 43183 / JCM 3096 / KCTC 9072 / NBRC 15933 / NCIMB 10081 / Henssen B9)</name>
    <dbReference type="NCBI Taxonomy" id="471852"/>
    <lineage>
        <taxon>Bacteria</taxon>
        <taxon>Bacillati</taxon>
        <taxon>Actinomycetota</taxon>
        <taxon>Actinomycetes</taxon>
        <taxon>Streptosporangiales</taxon>
        <taxon>Thermomonosporaceae</taxon>
        <taxon>Thermomonospora</taxon>
    </lineage>
</organism>
<dbReference type="PRINTS" id="PR00834">
    <property type="entry name" value="PROTEASES2C"/>
</dbReference>